<proteinExistence type="predicted"/>
<gene>
    <name evidence="1" type="ORF">ACFFUQ_13945</name>
</gene>
<sequence length="279" mass="33159">MKKYCYDKLQQLNDHLNDLSCDKTMLLAEDAIEIAQKKLNEVKEFIIDRGFKDMNEEICFFKKIKPQFVAKLIYYNGIYKIEAKIPYGGEKATRKYLKNEITKLKRYFDNNLEFYRYYKTNSTYLDDKYFLRGKYDIKLSLDTYYFETDHSFCTSHDYKVAKILANDLIQLYIEDRIFRLSNILTTKNPQESLNWTGSKAALVELIYALQAQGVLDHGHADIKQISRAFSRMLNIDLGDFYHTYLELRNRKINKTKFLDSLRDGLSKKMDEQDDRSENI</sequence>
<comment type="caution">
    <text evidence="1">The sequence shown here is derived from an EMBL/GenBank/DDBJ whole genome shotgun (WGS) entry which is preliminary data.</text>
</comment>
<accession>A0ABV5FNJ2</accession>
<keyword evidence="2" id="KW-1185">Reference proteome</keyword>
<dbReference type="InterPro" id="IPR018534">
    <property type="entry name" value="Tet_reg_excision_RteC"/>
</dbReference>
<organism evidence="1 2">
    <name type="scientific">Flavobacterium branchiarum</name>
    <dbReference type="NCBI Taxonomy" id="1114870"/>
    <lineage>
        <taxon>Bacteria</taxon>
        <taxon>Pseudomonadati</taxon>
        <taxon>Bacteroidota</taxon>
        <taxon>Flavobacteriia</taxon>
        <taxon>Flavobacteriales</taxon>
        <taxon>Flavobacteriaceae</taxon>
        <taxon>Flavobacterium</taxon>
    </lineage>
</organism>
<evidence type="ECO:0000313" key="1">
    <source>
        <dbReference type="EMBL" id="MFB9065122.1"/>
    </source>
</evidence>
<evidence type="ECO:0000313" key="2">
    <source>
        <dbReference type="Proteomes" id="UP001589589"/>
    </source>
</evidence>
<protein>
    <submittedName>
        <fullName evidence="1">RteC domain-containing protein</fullName>
    </submittedName>
</protein>
<name>A0ABV5FNJ2_9FLAO</name>
<reference evidence="1 2" key="1">
    <citation type="submission" date="2024-09" db="EMBL/GenBank/DDBJ databases">
        <authorList>
            <person name="Sun Q."/>
            <person name="Mori K."/>
        </authorList>
    </citation>
    <scope>NUCLEOTIDE SEQUENCE [LARGE SCALE GENOMIC DNA]</scope>
    <source>
        <strain evidence="1 2">CECT 7908</strain>
    </source>
</reference>
<dbReference type="EMBL" id="JBHMEX010000043">
    <property type="protein sequence ID" value="MFB9065122.1"/>
    <property type="molecule type" value="Genomic_DNA"/>
</dbReference>
<dbReference type="Pfam" id="PF09357">
    <property type="entry name" value="RteC"/>
    <property type="match status" value="1"/>
</dbReference>
<dbReference type="RefSeq" id="WP_290261128.1">
    <property type="nucleotide sequence ID" value="NZ_JAUFQQ010000003.1"/>
</dbReference>
<dbReference type="Proteomes" id="UP001589589">
    <property type="component" value="Unassembled WGS sequence"/>
</dbReference>